<dbReference type="SUPFAM" id="SSF55804">
    <property type="entry name" value="Phoshotransferase/anion transport protein"/>
    <property type="match status" value="1"/>
</dbReference>
<dbReference type="InterPro" id="IPR051541">
    <property type="entry name" value="PTS_SugarTrans_NitroReg"/>
</dbReference>
<protein>
    <submittedName>
        <fullName evidence="2">PTS sugar transporter subunit IIA</fullName>
    </submittedName>
</protein>
<accession>A0A1V8RMJ1</accession>
<keyword evidence="2" id="KW-0813">Transport</keyword>
<gene>
    <name evidence="2" type="ORF">BFN67_22165</name>
</gene>
<dbReference type="AlphaFoldDB" id="A0A1V8RMJ1"/>
<reference evidence="2 3" key="1">
    <citation type="journal article" date="2016" name="Int. J. Syst. Evol. Microbiol.">
        <title>Pseudaminobacter manganicus sp. nov., isolated from sludge of a manganese mine.</title>
        <authorList>
            <person name="Li J."/>
            <person name="Huang J."/>
            <person name="Liao S."/>
            <person name="Wang G."/>
        </authorList>
    </citation>
    <scope>NUCLEOTIDE SEQUENCE [LARGE SCALE GENOMIC DNA]</scope>
    <source>
        <strain evidence="2 3">JH-7</strain>
    </source>
</reference>
<feature type="domain" description="PTS EIIA type-2" evidence="1">
    <location>
        <begin position="12"/>
        <end position="160"/>
    </location>
</feature>
<dbReference type="PROSITE" id="PS51094">
    <property type="entry name" value="PTS_EIIA_TYPE_2"/>
    <property type="match status" value="1"/>
</dbReference>
<name>A0A1V8RMJ1_9HYPH</name>
<proteinExistence type="predicted"/>
<dbReference type="RefSeq" id="WP_080920785.1">
    <property type="nucleotide sequence ID" value="NZ_MDET01000032.1"/>
</dbReference>
<dbReference type="PANTHER" id="PTHR47738">
    <property type="entry name" value="PTS SYSTEM FRUCTOSE-LIKE EIIA COMPONENT-RELATED"/>
    <property type="match status" value="1"/>
</dbReference>
<comment type="caution">
    <text evidence="2">The sequence shown here is derived from an EMBL/GenBank/DDBJ whole genome shotgun (WGS) entry which is preliminary data.</text>
</comment>
<sequence>MTADATRQTLADHIEHEAIALNVEATTSEAIIRLLADRLARLGHVRPSFAEAVLAREAQMPTGLPMERDANVAVPHTDPEHVIRPGIAIATLARPVDFANMESPDEHLPVGIVFMLALNDKDRQIEMLQQIMETIQDDDLVDALLAARTNDQMLALLGRGGSKAGE</sequence>
<organism evidence="2 3">
    <name type="scientific">Manganibacter manganicus</name>
    <dbReference type="NCBI Taxonomy" id="1873176"/>
    <lineage>
        <taxon>Bacteria</taxon>
        <taxon>Pseudomonadati</taxon>
        <taxon>Pseudomonadota</taxon>
        <taxon>Alphaproteobacteria</taxon>
        <taxon>Hyphomicrobiales</taxon>
        <taxon>Phyllobacteriaceae</taxon>
        <taxon>Manganibacter</taxon>
    </lineage>
</organism>
<dbReference type="InterPro" id="IPR002178">
    <property type="entry name" value="PTS_EIIA_type-2_dom"/>
</dbReference>
<dbReference type="Pfam" id="PF00359">
    <property type="entry name" value="PTS_EIIA_2"/>
    <property type="match status" value="1"/>
</dbReference>
<keyword evidence="3" id="KW-1185">Reference proteome</keyword>
<dbReference type="InterPro" id="IPR016152">
    <property type="entry name" value="PTrfase/Anion_transptr"/>
</dbReference>
<dbReference type="Gene3D" id="3.40.930.10">
    <property type="entry name" value="Mannitol-specific EII, Chain A"/>
    <property type="match status" value="1"/>
</dbReference>
<dbReference type="STRING" id="1873176.BFN67_22165"/>
<dbReference type="PANTHER" id="PTHR47738:SF3">
    <property type="entry name" value="PHOSPHOTRANSFERASE SYSTEM MANNITOL_FRUCTOSE-SPECIFIC IIA DOMAIN CONTAINING PROTEIN"/>
    <property type="match status" value="1"/>
</dbReference>
<dbReference type="CDD" id="cd00211">
    <property type="entry name" value="PTS_IIA_fru"/>
    <property type="match status" value="1"/>
</dbReference>
<evidence type="ECO:0000313" key="3">
    <source>
        <dbReference type="Proteomes" id="UP000191905"/>
    </source>
</evidence>
<evidence type="ECO:0000259" key="1">
    <source>
        <dbReference type="PROSITE" id="PS51094"/>
    </source>
</evidence>
<dbReference type="EMBL" id="MDET01000032">
    <property type="protein sequence ID" value="OQM74421.1"/>
    <property type="molecule type" value="Genomic_DNA"/>
</dbReference>
<evidence type="ECO:0000313" key="2">
    <source>
        <dbReference type="EMBL" id="OQM74421.1"/>
    </source>
</evidence>
<dbReference type="OrthoDB" id="370976at2"/>
<dbReference type="Proteomes" id="UP000191905">
    <property type="component" value="Unassembled WGS sequence"/>
</dbReference>
<keyword evidence="2" id="KW-0762">Sugar transport</keyword>